<evidence type="ECO:0000259" key="1">
    <source>
        <dbReference type="Pfam" id="PF07944"/>
    </source>
</evidence>
<name>A0A8H3G9B7_9LECA</name>
<proteinExistence type="predicted"/>
<reference evidence="2" key="1">
    <citation type="submission" date="2021-03" db="EMBL/GenBank/DDBJ databases">
        <authorList>
            <person name="Tagirdzhanova G."/>
        </authorList>
    </citation>
    <scope>NUCLEOTIDE SEQUENCE</scope>
</reference>
<evidence type="ECO:0000313" key="2">
    <source>
        <dbReference type="EMBL" id="CAF9938265.1"/>
    </source>
</evidence>
<dbReference type="AlphaFoldDB" id="A0A8H3G9B7"/>
<dbReference type="SUPFAM" id="SSF48208">
    <property type="entry name" value="Six-hairpin glycosidases"/>
    <property type="match status" value="1"/>
</dbReference>
<comment type="caution">
    <text evidence="2">The sequence shown here is derived from an EMBL/GenBank/DDBJ whole genome shotgun (WGS) entry which is preliminary data.</text>
</comment>
<dbReference type="Proteomes" id="UP000664521">
    <property type="component" value="Unassembled WGS sequence"/>
</dbReference>
<protein>
    <recommendedName>
        <fullName evidence="1">Non-reducing end beta-L-arabinofuranosidase-like GH127 catalytic domain-containing protein</fullName>
    </recommendedName>
</protein>
<dbReference type="PANTHER" id="PTHR31151">
    <property type="entry name" value="PROLINE-TRNA LIGASE (DUF1680)"/>
    <property type="match status" value="1"/>
</dbReference>
<keyword evidence="3" id="KW-1185">Reference proteome</keyword>
<dbReference type="OrthoDB" id="5358475at2759"/>
<organism evidence="2 3">
    <name type="scientific">Heterodermia speciosa</name>
    <dbReference type="NCBI Taxonomy" id="116794"/>
    <lineage>
        <taxon>Eukaryota</taxon>
        <taxon>Fungi</taxon>
        <taxon>Dikarya</taxon>
        <taxon>Ascomycota</taxon>
        <taxon>Pezizomycotina</taxon>
        <taxon>Lecanoromycetes</taxon>
        <taxon>OSLEUM clade</taxon>
        <taxon>Lecanoromycetidae</taxon>
        <taxon>Caliciales</taxon>
        <taxon>Physciaceae</taxon>
        <taxon>Heterodermia</taxon>
    </lineage>
</organism>
<evidence type="ECO:0000313" key="3">
    <source>
        <dbReference type="Proteomes" id="UP000664521"/>
    </source>
</evidence>
<dbReference type="Pfam" id="PF07944">
    <property type="entry name" value="Beta-AFase-like_GH127_cat"/>
    <property type="match status" value="1"/>
</dbReference>
<accession>A0A8H3G9B7</accession>
<dbReference type="InterPro" id="IPR008928">
    <property type="entry name" value="6-hairpin_glycosidase_sf"/>
</dbReference>
<dbReference type="EMBL" id="CAJPDS010000111">
    <property type="protein sequence ID" value="CAF9938265.1"/>
    <property type="molecule type" value="Genomic_DNA"/>
</dbReference>
<dbReference type="GO" id="GO:0005975">
    <property type="term" value="P:carbohydrate metabolic process"/>
    <property type="evidence" value="ECO:0007669"/>
    <property type="project" value="InterPro"/>
</dbReference>
<dbReference type="PANTHER" id="PTHR31151:SF0">
    <property type="entry name" value="PROLINE-TRNA LIGASE (DUF1680)"/>
    <property type="match status" value="1"/>
</dbReference>
<feature type="domain" description="Non-reducing end beta-L-arabinofuranosidase-like GH127 catalytic" evidence="1">
    <location>
        <begin position="94"/>
        <end position="421"/>
    </location>
</feature>
<dbReference type="InterPro" id="IPR012878">
    <property type="entry name" value="Beta-AFase-like_GH127_cat"/>
</dbReference>
<sequence>MSSPAFPPSHIQEYALDAPRPGHLAASSDYSLIPLTFQPLPLGAITPLGWMEDLMGLMANGLAGYQKDFYHYVNDSSWLGGSSEYSVLNEGFPYWFNGLVPLAYGLGDKRLINQVHDALDYVLDHQQADGWLGPETASTARDLWARFPLFLGFIQVLEAEPSQTSRLLPSMYKFINLMYSMLLRDVGFLEYWGEVRYQDMIISLQWLHENSPANNTQLLFDTMRLLRLRGRDWADYYDVSNYMFDDLDTIEPVVTAWSYSYPWVHGVNVGQSLKAGAVIYRYTGDETELQSARDAVNWTFTYHGDVGGSIIGDERETGLSPHRGSELCTAVETMYSLSYLYQALGDNGYADRCELAAFNALPVMTTSNQWARQYVVLANQPFSHHLSGEVPFFNVGQDGIVYGLESHYPCCTVNLPQGYPKFLSASFVHAGPNGLAHALLMPAHVTTTLPSSTSVNITCTTTYPFNNSLKYTISASAPFSFHIRLPAWSSPLSSSLSLNSIAQSLAPDPHTGMLSLGIPAGTNHIAYTLAPTLRIVSRANDSVAIYHGALLYALDVGESRTTMSSAPFVANNYSHEGFPPYTDPGIGTKDTLPPIPVQAQSYNLSNTLPWNIAIDTSTLIFHASPNDVNGDGEAEEYFLPQEIWSRTGPPSFITGRGCQIEWPLDKGVPAAVPLADAEGRRVCTGLAVEVVLRPYGSLKIHMAELPVVDLGRQGWGI</sequence>
<gene>
    <name evidence="2" type="ORF">HETSPECPRED_001010</name>
</gene>